<dbReference type="AlphaFoldDB" id="A0A848CZ64"/>
<keyword evidence="1" id="KW-1133">Transmembrane helix</keyword>
<evidence type="ECO:0000313" key="3">
    <source>
        <dbReference type="Proteomes" id="UP000561326"/>
    </source>
</evidence>
<accession>A0A848CZ64</accession>
<comment type="caution">
    <text evidence="2">The sequence shown here is derived from an EMBL/GenBank/DDBJ whole genome shotgun (WGS) entry which is preliminary data.</text>
</comment>
<feature type="transmembrane region" description="Helical" evidence="1">
    <location>
        <begin position="29"/>
        <end position="48"/>
    </location>
</feature>
<name>A0A848CZ64_ANEAE</name>
<dbReference type="RefSeq" id="WP_168976300.1">
    <property type="nucleotide sequence ID" value="NZ_JABAGO010000051.1"/>
</dbReference>
<reference evidence="2 3" key="1">
    <citation type="submission" date="2020-04" db="EMBL/GenBank/DDBJ databases">
        <authorList>
            <person name="Hitch T.C.A."/>
            <person name="Wylensek D."/>
            <person name="Clavel T."/>
        </authorList>
    </citation>
    <scope>NUCLEOTIDE SEQUENCE [LARGE SCALE GENOMIC DNA]</scope>
    <source>
        <strain evidence="2 3">WB01_D5_05</strain>
    </source>
</reference>
<evidence type="ECO:0000313" key="2">
    <source>
        <dbReference type="EMBL" id="NMF00686.1"/>
    </source>
</evidence>
<keyword evidence="1" id="KW-0812">Transmembrane</keyword>
<dbReference type="EMBL" id="JABAGO010000051">
    <property type="protein sequence ID" value="NMF00686.1"/>
    <property type="molecule type" value="Genomic_DNA"/>
</dbReference>
<evidence type="ECO:0000256" key="1">
    <source>
        <dbReference type="SAM" id="Phobius"/>
    </source>
</evidence>
<gene>
    <name evidence="2" type="ORF">HF838_20890</name>
</gene>
<keyword evidence="1" id="KW-0472">Membrane</keyword>
<protein>
    <submittedName>
        <fullName evidence="2">Uncharacterized protein</fullName>
    </submittedName>
</protein>
<proteinExistence type="predicted"/>
<dbReference type="Proteomes" id="UP000561326">
    <property type="component" value="Unassembled WGS sequence"/>
</dbReference>
<organism evidence="2 3">
    <name type="scientific">Aneurinibacillus aneurinilyticus</name>
    <name type="common">Bacillus aneurinolyticus</name>
    <dbReference type="NCBI Taxonomy" id="1391"/>
    <lineage>
        <taxon>Bacteria</taxon>
        <taxon>Bacillati</taxon>
        <taxon>Bacillota</taxon>
        <taxon>Bacilli</taxon>
        <taxon>Bacillales</taxon>
        <taxon>Paenibacillaceae</taxon>
        <taxon>Aneurinibacillus group</taxon>
        <taxon>Aneurinibacillus</taxon>
    </lineage>
</organism>
<sequence length="149" mass="16832">MNVVSITVALYFFIKWVGPIFRPEDESDLSNFTIILISLGIALIIMIVSRMNGDITQFEKLRNREIEGKESPKIIEVLSIVKANEGFVTIADVAGNSELNMRESEEILYKFQKEGHAQLKVAETGDVIFYFPGFRLASLIEQKSNEEGE</sequence>